<sequence length="103" mass="11667">MFKGLVMPNLAEIYLYSGNTDQDLGMLKTVKMESFLASRQEVLFVKAILSNSPVLEKLVIMESAFIDAKIERQVLCFPRASPKAQVVYLKNKHPFLNCNCKPN</sequence>
<name>A0AAV0GLG2_9ASTE</name>
<evidence type="ECO:0000259" key="1">
    <source>
        <dbReference type="SMART" id="SM00579"/>
    </source>
</evidence>
<keyword evidence="3" id="KW-1185">Reference proteome</keyword>
<feature type="domain" description="FBD" evidence="1">
    <location>
        <begin position="24"/>
        <end position="89"/>
    </location>
</feature>
<dbReference type="AlphaFoldDB" id="A0AAV0GLG2"/>
<evidence type="ECO:0000313" key="2">
    <source>
        <dbReference type="EMBL" id="CAH9148747.1"/>
    </source>
</evidence>
<dbReference type="Pfam" id="PF08387">
    <property type="entry name" value="FBD"/>
    <property type="match status" value="1"/>
</dbReference>
<protein>
    <recommendedName>
        <fullName evidence="1">FBD domain-containing protein</fullName>
    </recommendedName>
</protein>
<dbReference type="InterPro" id="IPR006566">
    <property type="entry name" value="FBD"/>
</dbReference>
<organism evidence="2 3">
    <name type="scientific">Cuscuta epithymum</name>
    <dbReference type="NCBI Taxonomy" id="186058"/>
    <lineage>
        <taxon>Eukaryota</taxon>
        <taxon>Viridiplantae</taxon>
        <taxon>Streptophyta</taxon>
        <taxon>Embryophyta</taxon>
        <taxon>Tracheophyta</taxon>
        <taxon>Spermatophyta</taxon>
        <taxon>Magnoliopsida</taxon>
        <taxon>eudicotyledons</taxon>
        <taxon>Gunneridae</taxon>
        <taxon>Pentapetalae</taxon>
        <taxon>asterids</taxon>
        <taxon>lamiids</taxon>
        <taxon>Solanales</taxon>
        <taxon>Convolvulaceae</taxon>
        <taxon>Cuscuteae</taxon>
        <taxon>Cuscuta</taxon>
        <taxon>Cuscuta subgen. Cuscuta</taxon>
    </lineage>
</organism>
<gene>
    <name evidence="2" type="ORF">CEPIT_LOCUS44746</name>
</gene>
<dbReference type="EMBL" id="CAMAPF010001230">
    <property type="protein sequence ID" value="CAH9148747.1"/>
    <property type="molecule type" value="Genomic_DNA"/>
</dbReference>
<proteinExistence type="predicted"/>
<dbReference type="Proteomes" id="UP001152523">
    <property type="component" value="Unassembled WGS sequence"/>
</dbReference>
<accession>A0AAV0GLG2</accession>
<reference evidence="2" key="1">
    <citation type="submission" date="2022-07" db="EMBL/GenBank/DDBJ databases">
        <authorList>
            <person name="Macas J."/>
            <person name="Novak P."/>
            <person name="Neumann P."/>
        </authorList>
    </citation>
    <scope>NUCLEOTIDE SEQUENCE</scope>
</reference>
<evidence type="ECO:0000313" key="3">
    <source>
        <dbReference type="Proteomes" id="UP001152523"/>
    </source>
</evidence>
<comment type="caution">
    <text evidence="2">The sequence shown here is derived from an EMBL/GenBank/DDBJ whole genome shotgun (WGS) entry which is preliminary data.</text>
</comment>
<dbReference type="SMART" id="SM00579">
    <property type="entry name" value="FBD"/>
    <property type="match status" value="1"/>
</dbReference>